<dbReference type="SUPFAM" id="SSF100950">
    <property type="entry name" value="NagB/RpiA/CoA transferase-like"/>
    <property type="match status" value="2"/>
</dbReference>
<dbReference type="GO" id="GO:0006083">
    <property type="term" value="P:acetate metabolic process"/>
    <property type="evidence" value="ECO:0007669"/>
    <property type="project" value="InterPro"/>
</dbReference>
<dbReference type="EMBL" id="WLYK01000005">
    <property type="protein sequence ID" value="MTD14833.1"/>
    <property type="molecule type" value="Genomic_DNA"/>
</dbReference>
<evidence type="ECO:0000313" key="3">
    <source>
        <dbReference type="Proteomes" id="UP000460221"/>
    </source>
</evidence>
<dbReference type="InterPro" id="IPR046433">
    <property type="entry name" value="ActCoA_hydro"/>
</dbReference>
<dbReference type="PANTHER" id="PTHR21432">
    <property type="entry name" value="ACETYL-COA HYDROLASE-RELATED"/>
    <property type="match status" value="1"/>
</dbReference>
<gene>
    <name evidence="2" type="ORF">GIS00_12865</name>
</gene>
<sequence>MSAPDWVQLLRPTDLVVVAQGTGEPTPLLEQLLEHGPEGAEVFVGLSHSTALLRPTRTTLLSFGALGPLGRPPLRGRVGVIPAHFDDLARVLPCRGRDLVLLVQVGPADAAGTHGLGLAVDHTYELRDRARLVIAEVNDQLPDTTAPRLPATGFAAAVPTSRVLPQIPAGLPGEVQQRIANHVAGLVPDGATLQLGISSVAAAIGAALHGRRDLGVRSTLAGDWLLGLARAGALRPGAVTISEAAGSAALYDWVVQAGVDIRPVPDILAPAAAGTVDDFVAVNSALQVDLTGQVNAEQTPAGHVGAIGGQAEYLRAAQRCPGGRSVIALPSVTSGGASRIVGRLHPGTVTTARSSVDFVVTEHGVADLRGRTVSERAALIVAVAAPGHRAALREGTAA</sequence>
<evidence type="ECO:0000313" key="2">
    <source>
        <dbReference type="EMBL" id="MTD14833.1"/>
    </source>
</evidence>
<keyword evidence="3" id="KW-1185">Reference proteome</keyword>
<comment type="caution">
    <text evidence="2">The sequence shown here is derived from an EMBL/GenBank/DDBJ whole genome shotgun (WGS) entry which is preliminary data.</text>
</comment>
<proteinExistence type="predicted"/>
<evidence type="ECO:0000259" key="1">
    <source>
        <dbReference type="Pfam" id="PF13336"/>
    </source>
</evidence>
<reference evidence="2 3" key="1">
    <citation type="submission" date="2019-11" db="EMBL/GenBank/DDBJ databases">
        <authorList>
            <person name="Jiang L.-Q."/>
        </authorList>
    </citation>
    <scope>NUCLEOTIDE SEQUENCE [LARGE SCALE GENOMIC DNA]</scope>
    <source>
        <strain evidence="2 3">YIM 132087</strain>
    </source>
</reference>
<dbReference type="InterPro" id="IPR038460">
    <property type="entry name" value="AcetylCoA_hyd_C_sf"/>
</dbReference>
<dbReference type="Gene3D" id="3.40.1080.20">
    <property type="entry name" value="Acetyl-CoA hydrolase/transferase C-terminal domain"/>
    <property type="match status" value="1"/>
</dbReference>
<keyword evidence="2" id="KW-0808">Transferase</keyword>
<dbReference type="Gene3D" id="3.40.1080.10">
    <property type="entry name" value="Glutaconate Coenzyme A-transferase"/>
    <property type="match status" value="1"/>
</dbReference>
<accession>A0A7K1FNN1</accession>
<dbReference type="Gene3D" id="3.30.750.70">
    <property type="entry name" value="4-hydroxybutyrate coenzyme like domains"/>
    <property type="match status" value="1"/>
</dbReference>
<dbReference type="AlphaFoldDB" id="A0A7K1FNN1"/>
<dbReference type="InterPro" id="IPR026888">
    <property type="entry name" value="AcetylCoA_hyd_C"/>
</dbReference>
<name>A0A7K1FNN1_9ACTN</name>
<dbReference type="PANTHER" id="PTHR21432:SF20">
    <property type="entry name" value="ACETYL-COA HYDROLASE"/>
    <property type="match status" value="1"/>
</dbReference>
<dbReference type="GO" id="GO:0008775">
    <property type="term" value="F:acetate CoA-transferase activity"/>
    <property type="evidence" value="ECO:0007669"/>
    <property type="project" value="InterPro"/>
</dbReference>
<dbReference type="Pfam" id="PF13336">
    <property type="entry name" value="AcetylCoA_hyd_C"/>
    <property type="match status" value="1"/>
</dbReference>
<organism evidence="2 3">
    <name type="scientific">Nakamurella alba</name>
    <dbReference type="NCBI Taxonomy" id="2665158"/>
    <lineage>
        <taxon>Bacteria</taxon>
        <taxon>Bacillati</taxon>
        <taxon>Actinomycetota</taxon>
        <taxon>Actinomycetes</taxon>
        <taxon>Nakamurellales</taxon>
        <taxon>Nakamurellaceae</taxon>
        <taxon>Nakamurella</taxon>
    </lineage>
</organism>
<dbReference type="InterPro" id="IPR037171">
    <property type="entry name" value="NagB/RpiA_transferase-like"/>
</dbReference>
<protein>
    <submittedName>
        <fullName evidence="2">Acetyl-CoA transferase</fullName>
    </submittedName>
</protein>
<feature type="domain" description="Acetyl-CoA hydrolase/transferase C-terminal" evidence="1">
    <location>
        <begin position="246"/>
        <end position="394"/>
    </location>
</feature>
<dbReference type="RefSeq" id="WP_322097909.1">
    <property type="nucleotide sequence ID" value="NZ_WLYK01000005.1"/>
</dbReference>
<dbReference type="Proteomes" id="UP000460221">
    <property type="component" value="Unassembled WGS sequence"/>
</dbReference>